<evidence type="ECO:0000313" key="1">
    <source>
        <dbReference type="EMBL" id="TCG11277.1"/>
    </source>
</evidence>
<keyword evidence="2" id="KW-1185">Reference proteome</keyword>
<dbReference type="Proteomes" id="UP000294192">
    <property type="component" value="Unassembled WGS sequence"/>
</dbReference>
<comment type="caution">
    <text evidence="1">The sequence shown here is derived from an EMBL/GenBank/DDBJ whole genome shotgun (WGS) entry which is preliminary data.</text>
</comment>
<organism evidence="1 2">
    <name type="scientific">Mycoplasma marinum</name>
    <dbReference type="NCBI Taxonomy" id="1937190"/>
    <lineage>
        <taxon>Bacteria</taxon>
        <taxon>Bacillati</taxon>
        <taxon>Mycoplasmatota</taxon>
        <taxon>Mollicutes</taxon>
        <taxon>Mycoplasmataceae</taxon>
        <taxon>Mycoplasma</taxon>
    </lineage>
</organism>
<accession>A0A4R0XU10</accession>
<reference evidence="1 2" key="1">
    <citation type="submission" date="2018-02" db="EMBL/GenBank/DDBJ databases">
        <title>Mycoplasma marinum and Mycoplasma todarodis sp. nov., moderately halophilic and psychrotolerant mycoplasmas isolated from cephalopods.</title>
        <authorList>
            <person name="Viver T."/>
        </authorList>
    </citation>
    <scope>NUCLEOTIDE SEQUENCE [LARGE SCALE GENOMIC DNA]</scope>
    <source>
        <strain evidence="1 2">PE</strain>
    </source>
</reference>
<name>A0A4R0XU10_9MOLU</name>
<gene>
    <name evidence="1" type="ORF">C4B24_02420</name>
</gene>
<dbReference type="AlphaFoldDB" id="A0A4R0XU10"/>
<evidence type="ECO:0008006" key="3">
    <source>
        <dbReference type="Google" id="ProtNLM"/>
    </source>
</evidence>
<evidence type="ECO:0000313" key="2">
    <source>
        <dbReference type="Proteomes" id="UP000294192"/>
    </source>
</evidence>
<protein>
    <recommendedName>
        <fullName evidence="3">DUF3284 domain-containing protein</fullName>
    </recommendedName>
</protein>
<sequence length="159" mass="19184">MTSLKNKKLINEKQFLRLKEDYEESLIEKRKDFISINMKKNIKIDRVDAFDKIKQFIFSNISTDDIFVGLVIIKNDNKAFITKYEENKKITYVVKFGRQHVEFIFDIFEYDEKLQIEITKNFIHEKPLTLWSKMLVKNQAKSEMESIFKFINKINKRKS</sequence>
<dbReference type="EMBL" id="PSZO01000009">
    <property type="protein sequence ID" value="TCG11277.1"/>
    <property type="molecule type" value="Genomic_DNA"/>
</dbReference>
<proteinExistence type="predicted"/>
<dbReference type="RefSeq" id="WP_131598989.1">
    <property type="nucleotide sequence ID" value="NZ_CBDBYK010000010.1"/>
</dbReference>